<evidence type="ECO:0000313" key="2">
    <source>
        <dbReference type="EMBL" id="GMT29725.1"/>
    </source>
</evidence>
<dbReference type="InterPro" id="IPR000210">
    <property type="entry name" value="BTB/POZ_dom"/>
</dbReference>
<proteinExistence type="predicted"/>
<organism evidence="2 3">
    <name type="scientific">Pristionchus fissidentatus</name>
    <dbReference type="NCBI Taxonomy" id="1538716"/>
    <lineage>
        <taxon>Eukaryota</taxon>
        <taxon>Metazoa</taxon>
        <taxon>Ecdysozoa</taxon>
        <taxon>Nematoda</taxon>
        <taxon>Chromadorea</taxon>
        <taxon>Rhabditida</taxon>
        <taxon>Rhabditina</taxon>
        <taxon>Diplogasteromorpha</taxon>
        <taxon>Diplogasteroidea</taxon>
        <taxon>Neodiplogasteridae</taxon>
        <taxon>Pristionchus</taxon>
    </lineage>
</organism>
<evidence type="ECO:0000259" key="1">
    <source>
        <dbReference type="PROSITE" id="PS50097"/>
    </source>
</evidence>
<sequence length="78" mass="8853">MIIEATINVEEIFGVRKMVKFDFSSPLAFGSDNVVLVVEGKKVHVGKQFLAIHSPVFETMFYKDYAEKGKEEIDIKDV</sequence>
<dbReference type="InterPro" id="IPR011333">
    <property type="entry name" value="SKP1/BTB/POZ_sf"/>
</dbReference>
<dbReference type="PROSITE" id="PS50097">
    <property type="entry name" value="BTB"/>
    <property type="match status" value="1"/>
</dbReference>
<dbReference type="EMBL" id="BTSY01000005">
    <property type="protein sequence ID" value="GMT29725.1"/>
    <property type="molecule type" value="Genomic_DNA"/>
</dbReference>
<dbReference type="PANTHER" id="PTHR47022:SF1">
    <property type="entry name" value="BTB AND MATH DOMAIN-CONTAINING PROTEIN 36-RELATED"/>
    <property type="match status" value="1"/>
</dbReference>
<protein>
    <recommendedName>
        <fullName evidence="1">BTB domain-containing protein</fullName>
    </recommendedName>
</protein>
<name>A0AAV5WGL3_9BILA</name>
<keyword evidence="3" id="KW-1185">Reference proteome</keyword>
<gene>
    <name evidence="2" type="ORF">PFISCL1PPCAC_21022</name>
</gene>
<evidence type="ECO:0000313" key="3">
    <source>
        <dbReference type="Proteomes" id="UP001432322"/>
    </source>
</evidence>
<reference evidence="2" key="1">
    <citation type="submission" date="2023-10" db="EMBL/GenBank/DDBJ databases">
        <title>Genome assembly of Pristionchus species.</title>
        <authorList>
            <person name="Yoshida K."/>
            <person name="Sommer R.J."/>
        </authorList>
    </citation>
    <scope>NUCLEOTIDE SEQUENCE</scope>
    <source>
        <strain evidence="2">RS5133</strain>
    </source>
</reference>
<dbReference type="PANTHER" id="PTHR47022">
    <property type="entry name" value="BTB AND MATH DOMAIN-CONTAINING PROTEIN 36-RELATED"/>
    <property type="match status" value="1"/>
</dbReference>
<dbReference type="AlphaFoldDB" id="A0AAV5WGL3"/>
<dbReference type="Proteomes" id="UP001432322">
    <property type="component" value="Unassembled WGS sequence"/>
</dbReference>
<dbReference type="Pfam" id="PF00651">
    <property type="entry name" value="BTB"/>
    <property type="match status" value="1"/>
</dbReference>
<feature type="non-terminal residue" evidence="2">
    <location>
        <position position="78"/>
    </location>
</feature>
<dbReference type="Gene3D" id="3.30.710.10">
    <property type="entry name" value="Potassium Channel Kv1.1, Chain A"/>
    <property type="match status" value="1"/>
</dbReference>
<accession>A0AAV5WGL3</accession>
<comment type="caution">
    <text evidence="2">The sequence shown here is derived from an EMBL/GenBank/DDBJ whole genome shotgun (WGS) entry which is preliminary data.</text>
</comment>
<feature type="domain" description="BTB" evidence="1">
    <location>
        <begin position="32"/>
        <end position="78"/>
    </location>
</feature>
<dbReference type="SUPFAM" id="SSF54695">
    <property type="entry name" value="POZ domain"/>
    <property type="match status" value="1"/>
</dbReference>